<evidence type="ECO:0000256" key="1">
    <source>
        <dbReference type="ARBA" id="ARBA00010701"/>
    </source>
</evidence>
<evidence type="ECO:0000313" key="10">
    <source>
        <dbReference type="Proteomes" id="UP001153620"/>
    </source>
</evidence>
<accession>A0A9N9RJ49</accession>
<sequence>MFKYLIFVILIASSQGKLTIDSDDVLSLIRQAGYRGISYQITTEDNNGWILKLHRVFPKRRMANTMPVFLMHGIITNSVDYVITGKNKALAYLLADNNFDVFMGNSRGSRHSFIDRKTANYSNLWNFSFNEIGTYDVAAMIDYVLRLTGKSKLFYVGHSQGTSSLLALLSNRPEYNSKIIQAHLFSPVAFMKYLPNPHARKIVLPFLDMCIQNNVKFLNFTKIITSVSPLTRVICDVSMNPFWSDLCKSIIFLFAGPNKYKLEIDPDLLLNLTDYLSPLLSVQQMNHYMQLYRSGKFRKYDYGRRNVQTYGTLEPPDYILSNVKVPTYIYRGTEDSLASRRDIDHLIELLPNVKYNRIIPNFNHVDFNFGSRSRLNKFIDMLKSLTVLILIASSQGKLFQESDNVLELIRQAGYQGAAYQTATEDNGWIVKIHRIFPKRKMTNTMPVFLMHGLIVNSMDYVITGRNKALGYLLADNNFDVFMGNSRGSRYSFVDHKRANYSNLWNFSFNEIGTYDVAAMIDYVLRLTGKPKLFYVGHSQGTTSLMTLLSTRPEYNSKIIQAHLFAPTAFMKYFPNQIVKSIIAPLVENAIQRNLKLVNLTEILTAANPLTKIFCNTAINPVTTELCKSFIFAFIGTNTFHSEIDPNILPIFVDHISYTISLQQIDHYMQSYRSGKFRKYDYGMNNMKIYGTTEPPEYNISNIIAPIYSYRAPEDLLSSRRDIDHLIELLPNVKHNRVIQNYNHADFNYGSRSRGILYYDVLKFMKSDPIYNH</sequence>
<keyword evidence="3" id="KW-0378">Hydrolase</keyword>
<reference evidence="9" key="1">
    <citation type="submission" date="2022-01" db="EMBL/GenBank/DDBJ databases">
        <authorList>
            <person name="King R."/>
        </authorList>
    </citation>
    <scope>NUCLEOTIDE SEQUENCE</scope>
</reference>
<reference evidence="9" key="2">
    <citation type="submission" date="2022-10" db="EMBL/GenBank/DDBJ databases">
        <authorList>
            <consortium name="ENA_rothamsted_submissions"/>
            <consortium name="culmorum"/>
            <person name="King R."/>
        </authorList>
    </citation>
    <scope>NUCLEOTIDE SEQUENCE</scope>
</reference>
<evidence type="ECO:0000256" key="7">
    <source>
        <dbReference type="SAM" id="SignalP"/>
    </source>
</evidence>
<keyword evidence="6" id="KW-0325">Glycoprotein</keyword>
<dbReference type="EMBL" id="OU895877">
    <property type="protein sequence ID" value="CAG9797861.1"/>
    <property type="molecule type" value="Genomic_DNA"/>
</dbReference>
<evidence type="ECO:0000313" key="9">
    <source>
        <dbReference type="EMBL" id="CAG9797861.1"/>
    </source>
</evidence>
<feature type="signal peptide" evidence="7">
    <location>
        <begin position="1"/>
        <end position="16"/>
    </location>
</feature>
<evidence type="ECO:0000256" key="3">
    <source>
        <dbReference type="ARBA" id="ARBA00022801"/>
    </source>
</evidence>
<dbReference type="InterPro" id="IPR000073">
    <property type="entry name" value="AB_hydrolase_1"/>
</dbReference>
<dbReference type="Pfam" id="PF00561">
    <property type="entry name" value="Abhydrolase_1"/>
    <property type="match status" value="2"/>
</dbReference>
<dbReference type="FunFam" id="3.40.50.1820:FF:000057">
    <property type="entry name" value="Lipase"/>
    <property type="match status" value="1"/>
</dbReference>
<keyword evidence="5" id="KW-0443">Lipid metabolism</keyword>
<keyword evidence="2 7" id="KW-0732">Signal</keyword>
<feature type="domain" description="AB hydrolase-1" evidence="8">
    <location>
        <begin position="67"/>
        <end position="174"/>
    </location>
</feature>
<dbReference type="PANTHER" id="PTHR11005">
    <property type="entry name" value="LYSOSOMAL ACID LIPASE-RELATED"/>
    <property type="match status" value="1"/>
</dbReference>
<dbReference type="AlphaFoldDB" id="A0A9N9RJ49"/>
<gene>
    <name evidence="9" type="ORF">CHIRRI_LOCUS847</name>
</gene>
<feature type="domain" description="AB hydrolase-1" evidence="8">
    <location>
        <begin position="446"/>
        <end position="553"/>
    </location>
</feature>
<comment type="similarity">
    <text evidence="1">Belongs to the AB hydrolase superfamily. Lipase family.</text>
</comment>
<keyword evidence="10" id="KW-1185">Reference proteome</keyword>
<dbReference type="Gene3D" id="3.40.50.1820">
    <property type="entry name" value="alpha/beta hydrolase"/>
    <property type="match status" value="2"/>
</dbReference>
<name>A0A9N9RJ49_9DIPT</name>
<evidence type="ECO:0000256" key="2">
    <source>
        <dbReference type="ARBA" id="ARBA00022729"/>
    </source>
</evidence>
<evidence type="ECO:0000256" key="6">
    <source>
        <dbReference type="ARBA" id="ARBA00023180"/>
    </source>
</evidence>
<protein>
    <recommendedName>
        <fullName evidence="8">AB hydrolase-1 domain-containing protein</fullName>
    </recommendedName>
</protein>
<organism evidence="9 10">
    <name type="scientific">Chironomus riparius</name>
    <dbReference type="NCBI Taxonomy" id="315576"/>
    <lineage>
        <taxon>Eukaryota</taxon>
        <taxon>Metazoa</taxon>
        <taxon>Ecdysozoa</taxon>
        <taxon>Arthropoda</taxon>
        <taxon>Hexapoda</taxon>
        <taxon>Insecta</taxon>
        <taxon>Pterygota</taxon>
        <taxon>Neoptera</taxon>
        <taxon>Endopterygota</taxon>
        <taxon>Diptera</taxon>
        <taxon>Nematocera</taxon>
        <taxon>Chironomoidea</taxon>
        <taxon>Chironomidae</taxon>
        <taxon>Chironominae</taxon>
        <taxon>Chironomus</taxon>
    </lineage>
</organism>
<evidence type="ECO:0000256" key="5">
    <source>
        <dbReference type="ARBA" id="ARBA00023098"/>
    </source>
</evidence>
<dbReference type="FunFam" id="3.40.50.1820:FF:000021">
    <property type="entry name" value="Lipase"/>
    <property type="match status" value="1"/>
</dbReference>
<keyword evidence="4" id="KW-0442">Lipid degradation</keyword>
<feature type="chain" id="PRO_5040395960" description="AB hydrolase-1 domain-containing protein" evidence="7">
    <location>
        <begin position="17"/>
        <end position="772"/>
    </location>
</feature>
<proteinExistence type="inferred from homology"/>
<dbReference type="GO" id="GO:0016787">
    <property type="term" value="F:hydrolase activity"/>
    <property type="evidence" value="ECO:0007669"/>
    <property type="project" value="UniProtKB-KW"/>
</dbReference>
<dbReference type="SUPFAM" id="SSF53474">
    <property type="entry name" value="alpha/beta-Hydrolases"/>
    <property type="match status" value="2"/>
</dbReference>
<evidence type="ECO:0000256" key="4">
    <source>
        <dbReference type="ARBA" id="ARBA00022963"/>
    </source>
</evidence>
<dbReference type="GO" id="GO:0016042">
    <property type="term" value="P:lipid catabolic process"/>
    <property type="evidence" value="ECO:0007669"/>
    <property type="project" value="UniProtKB-KW"/>
</dbReference>
<dbReference type="OrthoDB" id="9974421at2759"/>
<dbReference type="InterPro" id="IPR029058">
    <property type="entry name" value="AB_hydrolase_fold"/>
</dbReference>
<evidence type="ECO:0000259" key="8">
    <source>
        <dbReference type="Pfam" id="PF00561"/>
    </source>
</evidence>
<dbReference type="Proteomes" id="UP001153620">
    <property type="component" value="Chromosome 1"/>
</dbReference>